<organism evidence="2 3">
    <name type="scientific">Thalassospira marina</name>
    <dbReference type="NCBI Taxonomy" id="2048283"/>
    <lineage>
        <taxon>Bacteria</taxon>
        <taxon>Pseudomonadati</taxon>
        <taxon>Pseudomonadota</taxon>
        <taxon>Alphaproteobacteria</taxon>
        <taxon>Rhodospirillales</taxon>
        <taxon>Thalassospiraceae</taxon>
        <taxon>Thalassospira</taxon>
    </lineage>
</organism>
<keyword evidence="3" id="KW-1185">Reference proteome</keyword>
<evidence type="ECO:0000313" key="2">
    <source>
        <dbReference type="EMBL" id="AUG53052.1"/>
    </source>
</evidence>
<proteinExistence type="predicted"/>
<reference evidence="2 3" key="1">
    <citation type="submission" date="2017-10" db="EMBL/GenBank/DDBJ databases">
        <title>Biodiversity and function of Thalassospira species in the particle-attached aromatic-hydrocarbon-degrading consortia from the surface seawater of the China South Sea.</title>
        <authorList>
            <person name="Dong C."/>
            <person name="Liu R."/>
            <person name="Shao Z."/>
        </authorList>
    </citation>
    <scope>NUCLEOTIDE SEQUENCE [LARGE SCALE GENOMIC DNA]</scope>
    <source>
        <strain evidence="2 3">CSC3H3</strain>
    </source>
</reference>
<dbReference type="RefSeq" id="WP_101284758.1">
    <property type="nucleotide sequence ID" value="NZ_CP024199.1"/>
</dbReference>
<gene>
    <name evidence="2" type="ORF">CSC3H3_10240</name>
</gene>
<dbReference type="Proteomes" id="UP000233458">
    <property type="component" value="Chromosome"/>
</dbReference>
<accession>A0ABM6Q938</accession>
<protein>
    <submittedName>
        <fullName evidence="2">Uncharacterized protein</fullName>
    </submittedName>
</protein>
<sequence>MKLFVLSPDKVARLQTLVSIFAVITVLSGPSFAADSAKKESDAADTTTVTVTRDACNAVVAYQPDASVEYQPGVDVNGHAVTPAEGPGVNAAQITLPDVIEFPVTIDFFEYAGISKPTGIGGEGNLGKITYKNGQVYFNDQPIGNAAQNADLIAACQAAGYR</sequence>
<feature type="chain" id="PRO_5045310734" evidence="1">
    <location>
        <begin position="34"/>
        <end position="162"/>
    </location>
</feature>
<name>A0ABM6Q938_9PROT</name>
<dbReference type="EMBL" id="CP024199">
    <property type="protein sequence ID" value="AUG53052.1"/>
    <property type="molecule type" value="Genomic_DNA"/>
</dbReference>
<keyword evidence="1" id="KW-0732">Signal</keyword>
<evidence type="ECO:0000256" key="1">
    <source>
        <dbReference type="SAM" id="SignalP"/>
    </source>
</evidence>
<evidence type="ECO:0000313" key="3">
    <source>
        <dbReference type="Proteomes" id="UP000233458"/>
    </source>
</evidence>
<feature type="signal peptide" evidence="1">
    <location>
        <begin position="1"/>
        <end position="33"/>
    </location>
</feature>